<protein>
    <submittedName>
        <fullName evidence="1">Uncharacterized protein</fullName>
    </submittedName>
</protein>
<gene>
    <name evidence="1" type="ORF">LSTR_LSTR006185</name>
</gene>
<accession>A0A482XRY3</accession>
<dbReference type="AlphaFoldDB" id="A0A482XRY3"/>
<sequence length="222" mass="24350">MMVGGVGEESVCSLIFPAPKRANDREELRKKRTANAPLWHLTTPDPPPTAAHALSAPSIEGHAARSAATEKETTRSPPFFDYVIRQGNKLRSRLFVSIYEITSQYRVRHDVTIFCGVWEGGIDFEEGVGWISSEVDMCYRCSLCAKSYGMKMKVGKKVVGSKQASLGIIPRVVGSLKREIEAPVTTGSGGDLHRRGVAVHVLTVVSTRLTFCRRQMSAAEAK</sequence>
<name>A0A482XRY3_LAOST</name>
<reference evidence="1 2" key="1">
    <citation type="journal article" date="2017" name="Gigascience">
        <title>Genome sequence of the small brown planthopper, Laodelphax striatellus.</title>
        <authorList>
            <person name="Zhu J."/>
            <person name="Jiang F."/>
            <person name="Wang X."/>
            <person name="Yang P."/>
            <person name="Bao Y."/>
            <person name="Zhao W."/>
            <person name="Wang W."/>
            <person name="Lu H."/>
            <person name="Wang Q."/>
            <person name="Cui N."/>
            <person name="Li J."/>
            <person name="Chen X."/>
            <person name="Luo L."/>
            <person name="Yu J."/>
            <person name="Kang L."/>
            <person name="Cui F."/>
        </authorList>
    </citation>
    <scope>NUCLEOTIDE SEQUENCE [LARGE SCALE GENOMIC DNA]</scope>
    <source>
        <strain evidence="1">Lst14</strain>
    </source>
</reference>
<keyword evidence="2" id="KW-1185">Reference proteome</keyword>
<dbReference type="EMBL" id="QKKF02002619">
    <property type="protein sequence ID" value="RZF48218.1"/>
    <property type="molecule type" value="Genomic_DNA"/>
</dbReference>
<dbReference type="InParanoid" id="A0A482XRY3"/>
<evidence type="ECO:0000313" key="2">
    <source>
        <dbReference type="Proteomes" id="UP000291343"/>
    </source>
</evidence>
<dbReference type="Proteomes" id="UP000291343">
    <property type="component" value="Unassembled WGS sequence"/>
</dbReference>
<organism evidence="1 2">
    <name type="scientific">Laodelphax striatellus</name>
    <name type="common">Small brown planthopper</name>
    <name type="synonym">Delphax striatella</name>
    <dbReference type="NCBI Taxonomy" id="195883"/>
    <lineage>
        <taxon>Eukaryota</taxon>
        <taxon>Metazoa</taxon>
        <taxon>Ecdysozoa</taxon>
        <taxon>Arthropoda</taxon>
        <taxon>Hexapoda</taxon>
        <taxon>Insecta</taxon>
        <taxon>Pterygota</taxon>
        <taxon>Neoptera</taxon>
        <taxon>Paraneoptera</taxon>
        <taxon>Hemiptera</taxon>
        <taxon>Auchenorrhyncha</taxon>
        <taxon>Fulgoroidea</taxon>
        <taxon>Delphacidae</taxon>
        <taxon>Criomorphinae</taxon>
        <taxon>Laodelphax</taxon>
    </lineage>
</organism>
<comment type="caution">
    <text evidence="1">The sequence shown here is derived from an EMBL/GenBank/DDBJ whole genome shotgun (WGS) entry which is preliminary data.</text>
</comment>
<proteinExistence type="predicted"/>
<evidence type="ECO:0000313" key="1">
    <source>
        <dbReference type="EMBL" id="RZF48218.1"/>
    </source>
</evidence>